<dbReference type="EMBL" id="LR536450">
    <property type="protein sequence ID" value="VFU07799.1"/>
    <property type="molecule type" value="Genomic_DNA"/>
</dbReference>
<accession>A0A4U8YWX6</accession>
<reference evidence="1 2" key="1">
    <citation type="submission" date="2019-03" db="EMBL/GenBank/DDBJ databases">
        <authorList>
            <person name="Kox A.R. M."/>
        </authorList>
    </citation>
    <scope>NUCLEOTIDE SEQUENCE [LARGE SCALE GENOMIC DNA]</scope>
    <source>
        <strain evidence="1">MTUNDRAET4 annotated genome</strain>
    </source>
</reference>
<sequence length="23" mass="2532">MILLTTDFLPPNSFVLAAILVEN</sequence>
<dbReference type="Proteomes" id="UP000294360">
    <property type="component" value="Chromosome"/>
</dbReference>
<organism evidence="1 2">
    <name type="scientific">Methylocella tundrae</name>
    <dbReference type="NCBI Taxonomy" id="227605"/>
    <lineage>
        <taxon>Bacteria</taxon>
        <taxon>Pseudomonadati</taxon>
        <taxon>Pseudomonadota</taxon>
        <taxon>Alphaproteobacteria</taxon>
        <taxon>Hyphomicrobiales</taxon>
        <taxon>Beijerinckiaceae</taxon>
        <taxon>Methylocella</taxon>
    </lineage>
</organism>
<gene>
    <name evidence="1" type="ORF">MTUNDRAET4_0906</name>
</gene>
<evidence type="ECO:0000313" key="2">
    <source>
        <dbReference type="Proteomes" id="UP000294360"/>
    </source>
</evidence>
<dbReference type="KEGG" id="mtun:MTUNDRAET4_0906"/>
<name>A0A4U8YWX6_METTU</name>
<proteinExistence type="predicted"/>
<dbReference type="AlphaFoldDB" id="A0A4U8YWX6"/>
<protein>
    <submittedName>
        <fullName evidence="1">Uncharacterized protein</fullName>
    </submittedName>
</protein>
<evidence type="ECO:0000313" key="1">
    <source>
        <dbReference type="EMBL" id="VFU07799.1"/>
    </source>
</evidence>